<organism evidence="2 3">
    <name type="scientific">Nitratireductor aquibiodomus</name>
    <dbReference type="NCBI Taxonomy" id="204799"/>
    <lineage>
        <taxon>Bacteria</taxon>
        <taxon>Pseudomonadati</taxon>
        <taxon>Pseudomonadota</taxon>
        <taxon>Alphaproteobacteria</taxon>
        <taxon>Hyphomicrobiales</taxon>
        <taxon>Phyllobacteriaceae</taxon>
        <taxon>Nitratireductor</taxon>
    </lineage>
</organism>
<dbReference type="RefSeq" id="WP_007007002.1">
    <property type="nucleotide sequence ID" value="NZ_FNSL01000001.1"/>
</dbReference>
<evidence type="ECO:0000256" key="1">
    <source>
        <dbReference type="SAM" id="SignalP"/>
    </source>
</evidence>
<evidence type="ECO:0000313" key="2">
    <source>
        <dbReference type="EMBL" id="SEB39150.1"/>
    </source>
</evidence>
<protein>
    <submittedName>
        <fullName evidence="2">Uncharacterized protein</fullName>
    </submittedName>
</protein>
<feature type="chain" id="PRO_5011439359" evidence="1">
    <location>
        <begin position="22"/>
        <end position="128"/>
    </location>
</feature>
<feature type="signal peptide" evidence="1">
    <location>
        <begin position="1"/>
        <end position="21"/>
    </location>
</feature>
<dbReference type="AlphaFoldDB" id="A0A1H4IYR0"/>
<proteinExistence type="predicted"/>
<dbReference type="Proteomes" id="UP000199064">
    <property type="component" value="Unassembled WGS sequence"/>
</dbReference>
<accession>A0A1H4IYR0</accession>
<reference evidence="3" key="1">
    <citation type="submission" date="2016-10" db="EMBL/GenBank/DDBJ databases">
        <authorList>
            <person name="Varghese N."/>
            <person name="Submissions S."/>
        </authorList>
    </citation>
    <scope>NUCLEOTIDE SEQUENCE [LARGE SCALE GENOMIC DNA]</scope>
    <source>
        <strain evidence="3">ES.061</strain>
    </source>
</reference>
<evidence type="ECO:0000313" key="3">
    <source>
        <dbReference type="Proteomes" id="UP000199064"/>
    </source>
</evidence>
<gene>
    <name evidence="2" type="ORF">SAMN05216452_0780</name>
</gene>
<dbReference type="EMBL" id="FNSL01000001">
    <property type="protein sequence ID" value="SEB39150.1"/>
    <property type="molecule type" value="Genomic_DNA"/>
</dbReference>
<sequence>MHKRTLAALIAVCAATTPASSQSMSPMRGVVRSFTDSFAVRVQPRNPYKHRIGVTIRAYDADFRPIDASISPADFSLGAGASRSVLVVLSFEGARERRVRICTESAPFPGKGVGMRAQICGKFIAYRL</sequence>
<keyword evidence="3" id="KW-1185">Reference proteome</keyword>
<name>A0A1H4IYR0_9HYPH</name>
<keyword evidence="1" id="KW-0732">Signal</keyword>